<reference evidence="1" key="1">
    <citation type="submission" date="2019-12" db="EMBL/GenBank/DDBJ databases">
        <title>Genome sequencing and annotation of Brassica cretica.</title>
        <authorList>
            <person name="Studholme D.J."/>
            <person name="Sarris P."/>
        </authorList>
    </citation>
    <scope>NUCLEOTIDE SEQUENCE</scope>
    <source>
        <strain evidence="1">PFS-109/04</strain>
        <tissue evidence="1">Leaf</tissue>
    </source>
</reference>
<evidence type="ECO:0000313" key="1">
    <source>
        <dbReference type="EMBL" id="KAF3589858.1"/>
    </source>
</evidence>
<dbReference type="AlphaFoldDB" id="A0A8S9SB29"/>
<sequence length="93" mass="10406">MGPWTPKATTDHIHNLDIRFAVCPFGVERATTLCGFRFHGNRDRKSRNSKKYELDLCSGDGGFNRQDGQNGKVVSMVDVVRLAFELGADYISL</sequence>
<comment type="caution">
    <text evidence="1">The sequence shown here is derived from an EMBL/GenBank/DDBJ whole genome shotgun (WGS) entry which is preliminary data.</text>
</comment>
<name>A0A8S9SB29_BRACR</name>
<dbReference type="Proteomes" id="UP000712600">
    <property type="component" value="Unassembled WGS sequence"/>
</dbReference>
<protein>
    <submittedName>
        <fullName evidence="1">Uncharacterized protein</fullName>
    </submittedName>
</protein>
<gene>
    <name evidence="1" type="ORF">F2Q69_00028166</name>
</gene>
<evidence type="ECO:0000313" key="2">
    <source>
        <dbReference type="Proteomes" id="UP000712600"/>
    </source>
</evidence>
<proteinExistence type="predicted"/>
<organism evidence="1 2">
    <name type="scientific">Brassica cretica</name>
    <name type="common">Mustard</name>
    <dbReference type="NCBI Taxonomy" id="69181"/>
    <lineage>
        <taxon>Eukaryota</taxon>
        <taxon>Viridiplantae</taxon>
        <taxon>Streptophyta</taxon>
        <taxon>Embryophyta</taxon>
        <taxon>Tracheophyta</taxon>
        <taxon>Spermatophyta</taxon>
        <taxon>Magnoliopsida</taxon>
        <taxon>eudicotyledons</taxon>
        <taxon>Gunneridae</taxon>
        <taxon>Pentapetalae</taxon>
        <taxon>rosids</taxon>
        <taxon>malvids</taxon>
        <taxon>Brassicales</taxon>
        <taxon>Brassicaceae</taxon>
        <taxon>Brassiceae</taxon>
        <taxon>Brassica</taxon>
    </lineage>
</organism>
<dbReference type="EMBL" id="QGKX02000088">
    <property type="protein sequence ID" value="KAF3589858.1"/>
    <property type="molecule type" value="Genomic_DNA"/>
</dbReference>
<accession>A0A8S9SB29</accession>